<name>A0A5J6QPM2_9GAMM</name>
<keyword evidence="2" id="KW-1133">Transmembrane helix</keyword>
<keyword evidence="2" id="KW-0812">Transmembrane</keyword>
<reference evidence="3 4" key="1">
    <citation type="submission" date="2019-08" db="EMBL/GenBank/DDBJ databases">
        <title>Whole-genome Sequencing of e-waste polymer degrading bacterium Pseudomonas sp. strain PE08.</title>
        <authorList>
            <person name="Kirdat K."/>
            <person name="Debbarma P."/>
            <person name="Narawade N."/>
            <person name="Suyal D."/>
            <person name="Thorat V."/>
            <person name="Shouche Y."/>
            <person name="Goel R."/>
            <person name="Yadav A."/>
        </authorList>
    </citation>
    <scope>NUCLEOTIDE SEQUENCE [LARGE SCALE GENOMIC DNA]</scope>
    <source>
        <strain evidence="3 4">PE08</strain>
    </source>
</reference>
<feature type="region of interest" description="Disordered" evidence="1">
    <location>
        <begin position="33"/>
        <end position="61"/>
    </location>
</feature>
<sequence>MGPEIFIALMIMGWLLAAVALLWAMLRISHHHHHHHGRSSPPHSSRSFRRHKAKNAPVVPH</sequence>
<evidence type="ECO:0000313" key="3">
    <source>
        <dbReference type="EMBL" id="QEY64470.1"/>
    </source>
</evidence>
<organism evidence="3 4">
    <name type="scientific">Metapseudomonas lalkuanensis</name>
    <dbReference type="NCBI Taxonomy" id="2604832"/>
    <lineage>
        <taxon>Bacteria</taxon>
        <taxon>Pseudomonadati</taxon>
        <taxon>Pseudomonadota</taxon>
        <taxon>Gammaproteobacteria</taxon>
        <taxon>Pseudomonadales</taxon>
        <taxon>Pseudomonadaceae</taxon>
        <taxon>Metapseudomonas</taxon>
    </lineage>
</organism>
<dbReference type="EMBL" id="CP043311">
    <property type="protein sequence ID" value="QEY64470.1"/>
    <property type="molecule type" value="Genomic_DNA"/>
</dbReference>
<gene>
    <name evidence="3" type="ORF">FXN65_21275</name>
</gene>
<proteinExistence type="predicted"/>
<accession>A0A5J6QPM2</accession>
<dbReference type="Proteomes" id="UP000327179">
    <property type="component" value="Chromosome"/>
</dbReference>
<evidence type="ECO:0000256" key="1">
    <source>
        <dbReference type="SAM" id="MobiDB-lite"/>
    </source>
</evidence>
<dbReference type="KEGG" id="plal:FXN65_21275"/>
<keyword evidence="2" id="KW-0472">Membrane</keyword>
<evidence type="ECO:0000313" key="4">
    <source>
        <dbReference type="Proteomes" id="UP000327179"/>
    </source>
</evidence>
<feature type="transmembrane region" description="Helical" evidence="2">
    <location>
        <begin position="6"/>
        <end position="26"/>
    </location>
</feature>
<keyword evidence="4" id="KW-1185">Reference proteome</keyword>
<evidence type="ECO:0000256" key="2">
    <source>
        <dbReference type="SAM" id="Phobius"/>
    </source>
</evidence>
<dbReference type="AlphaFoldDB" id="A0A5J6QPM2"/>
<protein>
    <submittedName>
        <fullName evidence="3">Uncharacterized protein</fullName>
    </submittedName>
</protein>